<dbReference type="HOGENOM" id="CLU_1965624_0_0_2"/>
<organism evidence="1 2">
    <name type="scientific">Natronococcus occultus SP4</name>
    <dbReference type="NCBI Taxonomy" id="694430"/>
    <lineage>
        <taxon>Archaea</taxon>
        <taxon>Methanobacteriati</taxon>
        <taxon>Methanobacteriota</taxon>
        <taxon>Stenosarchaea group</taxon>
        <taxon>Halobacteria</taxon>
        <taxon>Halobacteriales</taxon>
        <taxon>Natrialbaceae</taxon>
        <taxon>Natronococcus</taxon>
    </lineage>
</organism>
<dbReference type="KEGG" id="nou:Natoc_2285"/>
<evidence type="ECO:0000313" key="1">
    <source>
        <dbReference type="EMBL" id="AGB38063.1"/>
    </source>
</evidence>
<sequence>MKDNQVSPKARETEQILAREGRATRLMIAAELEVSGTRATQLLKELIRDGRARRVSRGLYEHEYYTHDSIEDLEGLRKVREANDDFFAAILHESIEECNLGDNAHEEAMQNAIDRLTNDGESGGEDE</sequence>
<gene>
    <name evidence="1" type="ORF">Natoc_2285</name>
</gene>
<protein>
    <submittedName>
        <fullName evidence="1">Uncharacterized protein</fullName>
    </submittedName>
</protein>
<proteinExistence type="predicted"/>
<accession>L0K1R9</accession>
<dbReference type="Proteomes" id="UP000010878">
    <property type="component" value="Chromosome"/>
</dbReference>
<dbReference type="GeneID" id="43302169"/>
<dbReference type="AlphaFoldDB" id="L0K1R9"/>
<name>L0K1R9_9EURY</name>
<dbReference type="EMBL" id="CP003929">
    <property type="protein sequence ID" value="AGB38063.1"/>
    <property type="molecule type" value="Genomic_DNA"/>
</dbReference>
<evidence type="ECO:0000313" key="2">
    <source>
        <dbReference type="Proteomes" id="UP000010878"/>
    </source>
</evidence>
<reference evidence="1 2" key="1">
    <citation type="submission" date="2012-11" db="EMBL/GenBank/DDBJ databases">
        <title>FINISHED of Natronococcus occultus SP4, DSM 3396.</title>
        <authorList>
            <consortium name="DOE Joint Genome Institute"/>
            <person name="Eisen J."/>
            <person name="Huntemann M."/>
            <person name="Wei C.-L."/>
            <person name="Han J."/>
            <person name="Detter J.C."/>
            <person name="Han C."/>
            <person name="Tapia R."/>
            <person name="Chen A."/>
            <person name="Kyrpides N."/>
            <person name="Mavromatis K."/>
            <person name="Markowitz V."/>
            <person name="Szeto E."/>
            <person name="Ivanova N."/>
            <person name="Mikhailova N."/>
            <person name="Ovchinnikova G."/>
            <person name="Pagani I."/>
            <person name="Pati A."/>
            <person name="Goodwin L."/>
            <person name="Nordberg H.P."/>
            <person name="Cantor M.N."/>
            <person name="Hua S.X."/>
            <person name="Woyke T."/>
            <person name="Eisen J."/>
            <person name="Klenk H.-P."/>
            <person name="Klenk H.-P."/>
        </authorList>
    </citation>
    <scope>NUCLEOTIDE SEQUENCE [LARGE SCALE GENOMIC DNA]</scope>
    <source>
        <strain evidence="1 2">SP4</strain>
    </source>
</reference>
<keyword evidence="2" id="KW-1185">Reference proteome</keyword>
<dbReference type="RefSeq" id="WP_015321506.1">
    <property type="nucleotide sequence ID" value="NC_019974.1"/>
</dbReference>
<dbReference type="STRING" id="694430.Natoc_2285"/>